<dbReference type="InParanoid" id="A0A6G9ICU7"/>
<sequence length="167" mass="18888">MNTLIDHPTVKMHLASYPVTLLTIDKRQTILTSEPEGLTLILKAGYELTAETCFKHNPPTPYEIEHAITLVEDEIMLIAKQLPASTQLITSDKIIHDIALLSDVHQSEVMVLSIEALERTFNRFADIVSGRPATQENLPAEHEFATSLLILRELMHHLRFEQITIIN</sequence>
<dbReference type="Proteomes" id="UP000501168">
    <property type="component" value="Chromosome"/>
</dbReference>
<accession>A0A6G9ICU7</accession>
<name>A0A6G9ICU7_9GAMM</name>
<dbReference type="KEGG" id="orb:IPMB12_10390"/>
<dbReference type="RefSeq" id="WP_166917352.1">
    <property type="nucleotide sequence ID" value="NZ_CP050253.1"/>
</dbReference>
<organism evidence="1 2">
    <name type="scientific">Zophobihabitans entericus</name>
    <dbReference type="NCBI Taxonomy" id="1635327"/>
    <lineage>
        <taxon>Bacteria</taxon>
        <taxon>Pseudomonadati</taxon>
        <taxon>Pseudomonadota</taxon>
        <taxon>Gammaproteobacteria</taxon>
        <taxon>Orbales</taxon>
        <taxon>Orbaceae</taxon>
        <taxon>Zophobihabitans</taxon>
    </lineage>
</organism>
<dbReference type="AlphaFoldDB" id="A0A6G9ICU7"/>
<proteinExistence type="predicted"/>
<protein>
    <submittedName>
        <fullName evidence="1">Uncharacterized protein</fullName>
    </submittedName>
</protein>
<keyword evidence="2" id="KW-1185">Reference proteome</keyword>
<reference evidence="1 2" key="1">
    <citation type="submission" date="2020-03" db="EMBL/GenBank/DDBJ databases">
        <title>Complete genome sequence of Orbus sp. IPMB12 (BCRC 80908).</title>
        <authorList>
            <person name="Lo W.-S."/>
            <person name="Chang T.-H."/>
            <person name="Kuo C.-H."/>
        </authorList>
    </citation>
    <scope>NUCLEOTIDE SEQUENCE [LARGE SCALE GENOMIC DNA]</scope>
    <source>
        <strain evidence="1 2">IPMB12</strain>
    </source>
</reference>
<evidence type="ECO:0000313" key="1">
    <source>
        <dbReference type="EMBL" id="QIQ22055.1"/>
    </source>
</evidence>
<evidence type="ECO:0000313" key="2">
    <source>
        <dbReference type="Proteomes" id="UP000501168"/>
    </source>
</evidence>
<dbReference type="EMBL" id="CP050253">
    <property type="protein sequence ID" value="QIQ22055.1"/>
    <property type="molecule type" value="Genomic_DNA"/>
</dbReference>
<gene>
    <name evidence="1" type="ORF">IPMB12_10390</name>
</gene>